<keyword evidence="4" id="KW-0808">Transferase</keyword>
<feature type="coiled-coil region" evidence="6">
    <location>
        <begin position="270"/>
        <end position="336"/>
    </location>
</feature>
<comment type="catalytic activity">
    <reaction evidence="1">
        <text>ATP + protein L-histidine = ADP + protein N-phospho-L-histidine.</text>
        <dbReference type="EC" id="2.7.13.3"/>
    </reaction>
</comment>
<dbReference type="Proteomes" id="UP000636010">
    <property type="component" value="Unassembled WGS sequence"/>
</dbReference>
<evidence type="ECO:0000256" key="7">
    <source>
        <dbReference type="SAM" id="Phobius"/>
    </source>
</evidence>
<dbReference type="SMART" id="SM00387">
    <property type="entry name" value="HATPase_c"/>
    <property type="match status" value="1"/>
</dbReference>
<dbReference type="SUPFAM" id="SSF55874">
    <property type="entry name" value="ATPase domain of HSP90 chaperone/DNA topoisomerase II/histidine kinase"/>
    <property type="match status" value="1"/>
</dbReference>
<proteinExistence type="predicted"/>
<evidence type="ECO:0000256" key="4">
    <source>
        <dbReference type="ARBA" id="ARBA00022679"/>
    </source>
</evidence>
<dbReference type="PANTHER" id="PTHR42878:SF15">
    <property type="entry name" value="BACTERIOPHYTOCHROME"/>
    <property type="match status" value="1"/>
</dbReference>
<evidence type="ECO:0000256" key="6">
    <source>
        <dbReference type="SAM" id="Coils"/>
    </source>
</evidence>
<dbReference type="SMART" id="SM00388">
    <property type="entry name" value="HisKA"/>
    <property type="match status" value="1"/>
</dbReference>
<accession>A0ABQ1N393</accession>
<keyword evidence="10" id="KW-1185">Reference proteome</keyword>
<evidence type="ECO:0000256" key="2">
    <source>
        <dbReference type="ARBA" id="ARBA00012438"/>
    </source>
</evidence>
<dbReference type="InterPro" id="IPR004358">
    <property type="entry name" value="Sig_transdc_His_kin-like_C"/>
</dbReference>
<keyword evidence="5" id="KW-0418">Kinase</keyword>
<evidence type="ECO:0000313" key="10">
    <source>
        <dbReference type="Proteomes" id="UP000636010"/>
    </source>
</evidence>
<dbReference type="CDD" id="cd00082">
    <property type="entry name" value="HisKA"/>
    <property type="match status" value="1"/>
</dbReference>
<dbReference type="InterPro" id="IPR036097">
    <property type="entry name" value="HisK_dim/P_sf"/>
</dbReference>
<dbReference type="Gene3D" id="3.30.565.10">
    <property type="entry name" value="Histidine kinase-like ATPase, C-terminal domain"/>
    <property type="match status" value="1"/>
</dbReference>
<dbReference type="EC" id="2.7.13.3" evidence="2"/>
<dbReference type="Gene3D" id="1.10.287.130">
    <property type="match status" value="1"/>
</dbReference>
<evidence type="ECO:0000256" key="3">
    <source>
        <dbReference type="ARBA" id="ARBA00022553"/>
    </source>
</evidence>
<dbReference type="InterPro" id="IPR003594">
    <property type="entry name" value="HATPase_dom"/>
</dbReference>
<dbReference type="Pfam" id="PF00512">
    <property type="entry name" value="HisKA"/>
    <property type="match status" value="1"/>
</dbReference>
<feature type="transmembrane region" description="Helical" evidence="7">
    <location>
        <begin position="185"/>
        <end position="204"/>
    </location>
</feature>
<keyword evidence="3" id="KW-0597">Phosphoprotein</keyword>
<dbReference type="CDD" id="cd00075">
    <property type="entry name" value="HATPase"/>
    <property type="match status" value="1"/>
</dbReference>
<feature type="transmembrane region" description="Helical" evidence="7">
    <location>
        <begin position="7"/>
        <end position="28"/>
    </location>
</feature>
<dbReference type="RefSeq" id="WP_188467298.1">
    <property type="nucleotide sequence ID" value="NZ_BAABHU010000016.1"/>
</dbReference>
<evidence type="ECO:0000256" key="5">
    <source>
        <dbReference type="ARBA" id="ARBA00022777"/>
    </source>
</evidence>
<sequence length="563" mass="65118">MNSKSGIKVYIIVALIGILMLLNIFLIYQNGRRINENQRLIEVCERVKTNAQGIRQGLHLVDLGLRAYVIGLNKKMYTIPRDTAVSQLSKRFNYLEKELLSLGYFMEDFFYVKSLVTEYFSFVEEEIAKHLDNGNIERAIELIEEDRGFSVAVESHGFNDRVATYVDEISKNAEKSFKSAVNNSYWLQIILFIISMPTLLYFAFYNSRSLKLSKQLSQLEKEKNKILQDQNMTLEKLVRERTDEILASSEEIMAQNEEISTQNDEIQLRNIRLMQKQQLIREKNEALEKQNLELREAKLTIEKQQNLLELRIKELNNEVSKQNEELKGTNQEMIAQNSKLEQFAYIISHNLRAPIARLLGLGSLMDSSEGEEDKQRIIKMMQIASKELNQVISDISEVLLIQKASTNRIERISLDAIIKKLRDILRNEIEVTNTQLTTDFTDFPVLYSIPVYFESIFYNLISNAIKYRQPDKAPLIHISSTVEGEFVLITVSDNGMGINLERDRDKLFGLYKRFHFHVEGKGLGLYLVKTQVEALDAQIEVISKPDEGCKFILRIDISKVEMP</sequence>
<dbReference type="Pfam" id="PF02518">
    <property type="entry name" value="HATPase_c"/>
    <property type="match status" value="1"/>
</dbReference>
<organism evidence="9 10">
    <name type="scientific">Marivirga lumbricoides</name>
    <dbReference type="NCBI Taxonomy" id="1046115"/>
    <lineage>
        <taxon>Bacteria</taxon>
        <taxon>Pseudomonadati</taxon>
        <taxon>Bacteroidota</taxon>
        <taxon>Cytophagia</taxon>
        <taxon>Cytophagales</taxon>
        <taxon>Marivirgaceae</taxon>
        <taxon>Marivirga</taxon>
    </lineage>
</organism>
<keyword evidence="7" id="KW-0472">Membrane</keyword>
<dbReference type="InterPro" id="IPR036890">
    <property type="entry name" value="HATPase_C_sf"/>
</dbReference>
<reference evidence="10" key="1">
    <citation type="journal article" date="2019" name="Int. J. Syst. Evol. Microbiol.">
        <title>The Global Catalogue of Microorganisms (GCM) 10K type strain sequencing project: providing services to taxonomists for standard genome sequencing and annotation.</title>
        <authorList>
            <consortium name="The Broad Institute Genomics Platform"/>
            <consortium name="The Broad Institute Genome Sequencing Center for Infectious Disease"/>
            <person name="Wu L."/>
            <person name="Ma J."/>
        </authorList>
    </citation>
    <scope>NUCLEOTIDE SEQUENCE [LARGE SCALE GENOMIC DNA]</scope>
    <source>
        <strain evidence="10">CGMCC 1.10832</strain>
    </source>
</reference>
<name>A0ABQ1N393_9BACT</name>
<keyword evidence="7" id="KW-0812">Transmembrane</keyword>
<evidence type="ECO:0000259" key="8">
    <source>
        <dbReference type="PROSITE" id="PS50109"/>
    </source>
</evidence>
<dbReference type="InterPro" id="IPR005467">
    <property type="entry name" value="His_kinase_dom"/>
</dbReference>
<protein>
    <recommendedName>
        <fullName evidence="2">histidine kinase</fullName>
        <ecNumber evidence="2">2.7.13.3</ecNumber>
    </recommendedName>
</protein>
<gene>
    <name evidence="9" type="ORF">GCM10011506_41950</name>
</gene>
<feature type="domain" description="Histidine kinase" evidence="8">
    <location>
        <begin position="346"/>
        <end position="559"/>
    </location>
</feature>
<dbReference type="PANTHER" id="PTHR42878">
    <property type="entry name" value="TWO-COMPONENT HISTIDINE KINASE"/>
    <property type="match status" value="1"/>
</dbReference>
<evidence type="ECO:0000313" key="9">
    <source>
        <dbReference type="EMBL" id="GGC51867.1"/>
    </source>
</evidence>
<dbReference type="InterPro" id="IPR003661">
    <property type="entry name" value="HisK_dim/P_dom"/>
</dbReference>
<dbReference type="PRINTS" id="PR00344">
    <property type="entry name" value="BCTRLSENSOR"/>
</dbReference>
<dbReference type="SUPFAM" id="SSF47384">
    <property type="entry name" value="Homodimeric domain of signal transducing histidine kinase"/>
    <property type="match status" value="1"/>
</dbReference>
<dbReference type="PROSITE" id="PS50109">
    <property type="entry name" value="HIS_KIN"/>
    <property type="match status" value="1"/>
</dbReference>
<keyword evidence="6" id="KW-0175">Coiled coil</keyword>
<dbReference type="InterPro" id="IPR050351">
    <property type="entry name" value="BphY/WalK/GraS-like"/>
</dbReference>
<dbReference type="EMBL" id="BMEC01000016">
    <property type="protein sequence ID" value="GGC51867.1"/>
    <property type="molecule type" value="Genomic_DNA"/>
</dbReference>
<comment type="caution">
    <text evidence="9">The sequence shown here is derived from an EMBL/GenBank/DDBJ whole genome shotgun (WGS) entry which is preliminary data.</text>
</comment>
<evidence type="ECO:0000256" key="1">
    <source>
        <dbReference type="ARBA" id="ARBA00000085"/>
    </source>
</evidence>
<keyword evidence="7" id="KW-1133">Transmembrane helix</keyword>